<dbReference type="EMBL" id="JRNN01000063">
    <property type="protein sequence ID" value="KGF34895.1"/>
    <property type="molecule type" value="Genomic_DNA"/>
</dbReference>
<dbReference type="OrthoDB" id="1080810at2"/>
<dbReference type="Pfam" id="PF14014">
    <property type="entry name" value="DUF4230"/>
    <property type="match status" value="1"/>
</dbReference>
<proteinExistence type="predicted"/>
<dbReference type="PROSITE" id="PS51257">
    <property type="entry name" value="PROKAR_LIPOPROTEIN"/>
    <property type="match status" value="1"/>
</dbReference>
<organism evidence="1 2">
    <name type="scientific">Hoylesella buccalis DNF00853</name>
    <dbReference type="NCBI Taxonomy" id="1401074"/>
    <lineage>
        <taxon>Bacteria</taxon>
        <taxon>Pseudomonadati</taxon>
        <taxon>Bacteroidota</taxon>
        <taxon>Bacteroidia</taxon>
        <taxon>Bacteroidales</taxon>
        <taxon>Prevotellaceae</taxon>
        <taxon>Hoylesella</taxon>
    </lineage>
</organism>
<dbReference type="AlphaFoldDB" id="A0A095ZJG6"/>
<sequence>MRSYLFILSCIIAFSSCSHKKTEENISPMDTIPTMVMQIQKCSKLYTTEVHVHKIVTHDDQLKLNGSFMKKDFSINLPLGKRKIAIPMDATLKAYIDFSNFSEENVQKKGQKIEIILPDPRVTLTSTRINHKEIKQYVALTRSNFSDEELASYSQQGRDAIIHDINSLGIIDLARESAARTLIPMIEQMGYREEDITISFRKQFTLEDIKTLLDKTTIEHGNEKQ</sequence>
<evidence type="ECO:0000313" key="1">
    <source>
        <dbReference type="EMBL" id="KGF34895.1"/>
    </source>
</evidence>
<name>A0A095ZJG6_9BACT</name>
<dbReference type="InterPro" id="IPR025324">
    <property type="entry name" value="DUF4230"/>
</dbReference>
<evidence type="ECO:0000313" key="2">
    <source>
        <dbReference type="Proteomes" id="UP000029556"/>
    </source>
</evidence>
<dbReference type="Proteomes" id="UP000029556">
    <property type="component" value="Unassembled WGS sequence"/>
</dbReference>
<protein>
    <recommendedName>
        <fullName evidence="3">DUF4230 domain-containing protein</fullName>
    </recommendedName>
</protein>
<evidence type="ECO:0008006" key="3">
    <source>
        <dbReference type="Google" id="ProtNLM"/>
    </source>
</evidence>
<gene>
    <name evidence="1" type="ORF">HMPREF2137_05895</name>
</gene>
<accession>A0A095ZJG6</accession>
<reference evidence="1 2" key="1">
    <citation type="submission" date="2014-07" db="EMBL/GenBank/DDBJ databases">
        <authorList>
            <person name="McCorrison J."/>
            <person name="Sanka R."/>
            <person name="Torralba M."/>
            <person name="Gillis M."/>
            <person name="Haft D.H."/>
            <person name="Methe B."/>
            <person name="Sutton G."/>
            <person name="Nelson K.E."/>
        </authorList>
    </citation>
    <scope>NUCLEOTIDE SEQUENCE [LARGE SCALE GENOMIC DNA]</scope>
    <source>
        <strain evidence="1 2">DNF00853</strain>
    </source>
</reference>
<comment type="caution">
    <text evidence="1">The sequence shown here is derived from an EMBL/GenBank/DDBJ whole genome shotgun (WGS) entry which is preliminary data.</text>
</comment>